<proteinExistence type="predicted"/>
<dbReference type="InterPro" id="IPR028098">
    <property type="entry name" value="Glyco_trans_4-like_N"/>
</dbReference>
<dbReference type="EMBL" id="LAZR01066766">
    <property type="protein sequence ID" value="KKK52933.1"/>
    <property type="molecule type" value="Genomic_DNA"/>
</dbReference>
<gene>
    <name evidence="2" type="ORF">LCGC14_3099900</name>
</gene>
<dbReference type="InterPro" id="IPR050194">
    <property type="entry name" value="Glycosyltransferase_grp1"/>
</dbReference>
<protein>
    <recommendedName>
        <fullName evidence="1">Glycosyltransferase subfamily 4-like N-terminal domain-containing protein</fullName>
    </recommendedName>
</protein>
<dbReference type="Pfam" id="PF13439">
    <property type="entry name" value="Glyco_transf_4"/>
    <property type="match status" value="1"/>
</dbReference>
<dbReference type="SUPFAM" id="SSF53756">
    <property type="entry name" value="UDP-Glycosyltransferase/glycogen phosphorylase"/>
    <property type="match status" value="1"/>
</dbReference>
<evidence type="ECO:0000259" key="1">
    <source>
        <dbReference type="Pfam" id="PF13439"/>
    </source>
</evidence>
<feature type="non-terminal residue" evidence="2">
    <location>
        <position position="245"/>
    </location>
</feature>
<reference evidence="2" key="1">
    <citation type="journal article" date="2015" name="Nature">
        <title>Complex archaea that bridge the gap between prokaryotes and eukaryotes.</title>
        <authorList>
            <person name="Spang A."/>
            <person name="Saw J.H."/>
            <person name="Jorgensen S.L."/>
            <person name="Zaremba-Niedzwiedzka K."/>
            <person name="Martijn J."/>
            <person name="Lind A.E."/>
            <person name="van Eijk R."/>
            <person name="Schleper C."/>
            <person name="Guy L."/>
            <person name="Ettema T.J."/>
        </authorList>
    </citation>
    <scope>NUCLEOTIDE SEQUENCE</scope>
</reference>
<dbReference type="AlphaFoldDB" id="A0A0F8W8J1"/>
<evidence type="ECO:0000313" key="2">
    <source>
        <dbReference type="EMBL" id="KKK52933.1"/>
    </source>
</evidence>
<dbReference type="Pfam" id="PF13692">
    <property type="entry name" value="Glyco_trans_1_4"/>
    <property type="match status" value="1"/>
</dbReference>
<name>A0A0F8W8J1_9ZZZZ</name>
<dbReference type="PANTHER" id="PTHR45947">
    <property type="entry name" value="SULFOQUINOVOSYL TRANSFERASE SQD2"/>
    <property type="match status" value="1"/>
</dbReference>
<feature type="domain" description="Glycosyltransferase subfamily 4-like N-terminal" evidence="1">
    <location>
        <begin position="38"/>
        <end position="137"/>
    </location>
</feature>
<dbReference type="GO" id="GO:0016757">
    <property type="term" value="F:glycosyltransferase activity"/>
    <property type="evidence" value="ECO:0007669"/>
    <property type="project" value="TreeGrafter"/>
</dbReference>
<organism evidence="2">
    <name type="scientific">marine sediment metagenome</name>
    <dbReference type="NCBI Taxonomy" id="412755"/>
    <lineage>
        <taxon>unclassified sequences</taxon>
        <taxon>metagenomes</taxon>
        <taxon>ecological metagenomes</taxon>
    </lineage>
</organism>
<accession>A0A0F8W8J1</accession>
<dbReference type="Gene3D" id="3.40.50.2000">
    <property type="entry name" value="Glycogen Phosphorylase B"/>
    <property type="match status" value="2"/>
</dbReference>
<sequence length="245" mass="27406">MKILILCRSKSGRISPYIKEQVDSIMTFGINVEYLLIRGKSPFSYLSSYPLLLKKVKDYNPDIIHAHYGLCGLLASIQRKIPVVITFHGSDINNSVVRKISKIAATLSKANIYVSSKLAQVSSNRAGVIIPCGVNFDQFRPIENSEARKMLHFEQNIKYILFSSSFRHKVKNYSLAKEAVTKTQGYKIELIELKGFDRDQVAHLLNAADLALMTSYSEGSPQFIKEALACNCPIISTNVGDVQEL</sequence>
<comment type="caution">
    <text evidence="2">The sequence shown here is derived from an EMBL/GenBank/DDBJ whole genome shotgun (WGS) entry which is preliminary data.</text>
</comment>
<dbReference type="PANTHER" id="PTHR45947:SF15">
    <property type="entry name" value="TEICHURONIC ACID BIOSYNTHESIS GLYCOSYLTRANSFERASE TUAC-RELATED"/>
    <property type="match status" value="1"/>
</dbReference>